<dbReference type="PANTHER" id="PTHR43133:SF46">
    <property type="entry name" value="RNA POLYMERASE SIGMA-70 FACTOR ECF SUBFAMILY"/>
    <property type="match status" value="1"/>
</dbReference>
<dbReference type="Proteomes" id="UP000003919">
    <property type="component" value="Unassembled WGS sequence"/>
</dbReference>
<reference evidence="6 7" key="1">
    <citation type="journal article" date="2011" name="J. Bacteriol.">
        <title>Complete genome sequence of Algoriphagus sp. PR1, bacterial prey of a colony-forming choanoflagellate.</title>
        <authorList>
            <person name="Alegado R.A."/>
            <person name="Ferriera S."/>
            <person name="Nusbaum C."/>
            <person name="Young S.K."/>
            <person name="Zeng Q."/>
            <person name="Imamovic A."/>
            <person name="Fairclough S.R."/>
            <person name="King N."/>
        </authorList>
    </citation>
    <scope>NUCLEOTIDE SEQUENCE [LARGE SCALE GENOMIC DNA]</scope>
    <source>
        <strain evidence="6 7">PR1</strain>
    </source>
</reference>
<dbReference type="STRING" id="388413.ALPR1_09680"/>
<dbReference type="OrthoDB" id="9150024at2"/>
<keyword evidence="4" id="KW-0804">Transcription</keyword>
<dbReference type="NCBIfam" id="TIGR02937">
    <property type="entry name" value="sigma70-ECF"/>
    <property type="match status" value="1"/>
</dbReference>
<dbReference type="InterPro" id="IPR013249">
    <property type="entry name" value="RNA_pol_sigma70_r4_t2"/>
</dbReference>
<evidence type="ECO:0000256" key="4">
    <source>
        <dbReference type="ARBA" id="ARBA00023163"/>
    </source>
</evidence>
<dbReference type="CDD" id="cd06171">
    <property type="entry name" value="Sigma70_r4"/>
    <property type="match status" value="1"/>
</dbReference>
<evidence type="ECO:0000313" key="7">
    <source>
        <dbReference type="Proteomes" id="UP000003919"/>
    </source>
</evidence>
<evidence type="ECO:0000313" key="6">
    <source>
        <dbReference type="EMBL" id="EAZ82475.1"/>
    </source>
</evidence>
<dbReference type="InterPro" id="IPR013325">
    <property type="entry name" value="RNA_pol_sigma_r2"/>
</dbReference>
<protein>
    <submittedName>
        <fullName evidence="6">RNA polymerase ECF-type sigma factor</fullName>
    </submittedName>
</protein>
<evidence type="ECO:0000256" key="3">
    <source>
        <dbReference type="ARBA" id="ARBA00023082"/>
    </source>
</evidence>
<dbReference type="AlphaFoldDB" id="A3HRK7"/>
<gene>
    <name evidence="6" type="ORF">ALPR1_09680</name>
</gene>
<dbReference type="InterPro" id="IPR036388">
    <property type="entry name" value="WH-like_DNA-bd_sf"/>
</dbReference>
<keyword evidence="2" id="KW-0805">Transcription regulation</keyword>
<dbReference type="PANTHER" id="PTHR43133">
    <property type="entry name" value="RNA POLYMERASE ECF-TYPE SIGMA FACTO"/>
    <property type="match status" value="1"/>
</dbReference>
<dbReference type="SUPFAM" id="SSF88946">
    <property type="entry name" value="Sigma2 domain of RNA polymerase sigma factors"/>
    <property type="match status" value="1"/>
</dbReference>
<evidence type="ECO:0000259" key="5">
    <source>
        <dbReference type="Pfam" id="PF08281"/>
    </source>
</evidence>
<keyword evidence="3" id="KW-0731">Sigma factor</keyword>
<dbReference type="InterPro" id="IPR014284">
    <property type="entry name" value="RNA_pol_sigma-70_dom"/>
</dbReference>
<dbReference type="SUPFAM" id="SSF88659">
    <property type="entry name" value="Sigma3 and sigma4 domains of RNA polymerase sigma factors"/>
    <property type="match status" value="1"/>
</dbReference>
<dbReference type="InterPro" id="IPR039425">
    <property type="entry name" value="RNA_pol_sigma-70-like"/>
</dbReference>
<dbReference type="GO" id="GO:0016987">
    <property type="term" value="F:sigma factor activity"/>
    <property type="evidence" value="ECO:0007669"/>
    <property type="project" value="UniProtKB-KW"/>
</dbReference>
<dbReference type="RefSeq" id="WP_008200150.1">
    <property type="nucleotide sequence ID" value="NZ_CM001023.1"/>
</dbReference>
<keyword evidence="7" id="KW-1185">Reference proteome</keyword>
<dbReference type="Gene3D" id="1.10.10.10">
    <property type="entry name" value="Winged helix-like DNA-binding domain superfamily/Winged helix DNA-binding domain"/>
    <property type="match status" value="1"/>
</dbReference>
<comment type="caution">
    <text evidence="6">The sequence shown here is derived from an EMBL/GenBank/DDBJ whole genome shotgun (WGS) entry which is preliminary data.</text>
</comment>
<feature type="domain" description="RNA polymerase sigma factor 70 region 4 type 2" evidence="5">
    <location>
        <begin position="150"/>
        <end position="201"/>
    </location>
</feature>
<dbReference type="Gene3D" id="1.10.1740.10">
    <property type="match status" value="1"/>
</dbReference>
<sequence length="210" mass="24531">MPNNPKKTISSARISLYNKEVVKIFESKSDLEVWNSFNKGDEMAFNYLYRTYAGVLFQFGCQFSKDQMLVQDSIQNLFISLRKKRGSLSEVSNIKGYLLRSIQREVLRNGKNASSKMLVDDSQMDSFFQIELSPETSFIQRESENQRKIQLQEALKKLTTKQRQAILLFYEEELSYKEIAQVMDFNEVKSARKLIYRALSSLKEFIKPTI</sequence>
<comment type="similarity">
    <text evidence="1">Belongs to the sigma-70 factor family. ECF subfamily.</text>
</comment>
<proteinExistence type="inferred from homology"/>
<dbReference type="eggNOG" id="COG1595">
    <property type="taxonomic scope" value="Bacteria"/>
</dbReference>
<dbReference type="GO" id="GO:0006352">
    <property type="term" value="P:DNA-templated transcription initiation"/>
    <property type="evidence" value="ECO:0007669"/>
    <property type="project" value="InterPro"/>
</dbReference>
<dbReference type="GO" id="GO:0003677">
    <property type="term" value="F:DNA binding"/>
    <property type="evidence" value="ECO:0007669"/>
    <property type="project" value="InterPro"/>
</dbReference>
<dbReference type="InterPro" id="IPR013324">
    <property type="entry name" value="RNA_pol_sigma_r3/r4-like"/>
</dbReference>
<dbReference type="Pfam" id="PF08281">
    <property type="entry name" value="Sigma70_r4_2"/>
    <property type="match status" value="1"/>
</dbReference>
<evidence type="ECO:0000256" key="2">
    <source>
        <dbReference type="ARBA" id="ARBA00023015"/>
    </source>
</evidence>
<organism evidence="6 7">
    <name type="scientific">Algoriphagus machipongonensis</name>
    <dbReference type="NCBI Taxonomy" id="388413"/>
    <lineage>
        <taxon>Bacteria</taxon>
        <taxon>Pseudomonadati</taxon>
        <taxon>Bacteroidota</taxon>
        <taxon>Cytophagia</taxon>
        <taxon>Cytophagales</taxon>
        <taxon>Cyclobacteriaceae</taxon>
        <taxon>Algoriphagus</taxon>
    </lineage>
</organism>
<dbReference type="HOGENOM" id="CLU_047691_4_2_10"/>
<name>A3HRK7_9BACT</name>
<dbReference type="EMBL" id="AAXU02000001">
    <property type="protein sequence ID" value="EAZ82475.1"/>
    <property type="molecule type" value="Genomic_DNA"/>
</dbReference>
<evidence type="ECO:0000256" key="1">
    <source>
        <dbReference type="ARBA" id="ARBA00010641"/>
    </source>
</evidence>
<accession>A3HRK7</accession>